<feature type="region of interest" description="Disordered" evidence="1">
    <location>
        <begin position="57"/>
        <end position="79"/>
    </location>
</feature>
<protein>
    <submittedName>
        <fullName evidence="2">Uncharacterized protein</fullName>
    </submittedName>
</protein>
<reference evidence="2 3" key="1">
    <citation type="submission" date="2018-08" db="EMBL/GenBank/DDBJ databases">
        <title>A genome reference for cultivated species of the human gut microbiota.</title>
        <authorList>
            <person name="Zou Y."/>
            <person name="Xue W."/>
            <person name="Luo G."/>
        </authorList>
    </citation>
    <scope>NUCLEOTIDE SEQUENCE [LARGE SCALE GENOMIC DNA]</scope>
    <source>
        <strain evidence="2 3">AF37-2AT</strain>
    </source>
</reference>
<evidence type="ECO:0000256" key="1">
    <source>
        <dbReference type="SAM" id="MobiDB-lite"/>
    </source>
</evidence>
<dbReference type="AlphaFoldDB" id="A0A3E3K5Y3"/>
<dbReference type="RefSeq" id="WP_024732710.1">
    <property type="nucleotide sequence ID" value="NZ_JBKSYV010000001.1"/>
</dbReference>
<proteinExistence type="predicted"/>
<sequence>MKEREEKLQEEIQKKCGKSQEKIFYISAVSCRIERESMKTDARMPLERKSFVCARTAASRSGRKNGGRKERGVRWKQLR</sequence>
<evidence type="ECO:0000313" key="3">
    <source>
        <dbReference type="Proteomes" id="UP000261080"/>
    </source>
</evidence>
<accession>A0A3E3K5Y3</accession>
<keyword evidence="3" id="KW-1185">Reference proteome</keyword>
<evidence type="ECO:0000313" key="2">
    <source>
        <dbReference type="EMBL" id="RGE89868.1"/>
    </source>
</evidence>
<name>A0A3E3K5Y3_9FIRM</name>
<dbReference type="EMBL" id="QVLX01000001">
    <property type="protein sequence ID" value="RGE89868.1"/>
    <property type="molecule type" value="Genomic_DNA"/>
</dbReference>
<gene>
    <name evidence="2" type="ORF">DW016_00915</name>
</gene>
<comment type="caution">
    <text evidence="2">The sequence shown here is derived from an EMBL/GenBank/DDBJ whole genome shotgun (WGS) entry which is preliminary data.</text>
</comment>
<organism evidence="2 3">
    <name type="scientific">Sellimonas intestinalis</name>
    <dbReference type="NCBI Taxonomy" id="1653434"/>
    <lineage>
        <taxon>Bacteria</taxon>
        <taxon>Bacillati</taxon>
        <taxon>Bacillota</taxon>
        <taxon>Clostridia</taxon>
        <taxon>Lachnospirales</taxon>
        <taxon>Lachnospiraceae</taxon>
        <taxon>Sellimonas</taxon>
    </lineage>
</organism>
<dbReference type="Proteomes" id="UP000261080">
    <property type="component" value="Unassembled WGS sequence"/>
</dbReference>